<keyword evidence="1 3" id="KW-0808">Transferase</keyword>
<evidence type="ECO:0000313" key="3">
    <source>
        <dbReference type="EMBL" id="SHH51525.1"/>
    </source>
</evidence>
<reference evidence="3 4" key="1">
    <citation type="submission" date="2016-11" db="EMBL/GenBank/DDBJ databases">
        <authorList>
            <person name="Jaros S."/>
            <person name="Januszkiewicz K."/>
            <person name="Wedrychowicz H."/>
        </authorList>
    </citation>
    <scope>NUCLEOTIDE SEQUENCE [LARGE SCALE GENOMIC DNA]</scope>
    <source>
        <strain evidence="3 4">DSM 8605</strain>
    </source>
</reference>
<protein>
    <submittedName>
        <fullName evidence="3">Glycosyltransferase involved in cell wall bisynthesis</fullName>
    </submittedName>
</protein>
<dbReference type="SUPFAM" id="SSF53756">
    <property type="entry name" value="UDP-Glycosyltransferase/glycogen phosphorylase"/>
    <property type="match status" value="1"/>
</dbReference>
<feature type="domain" description="Glycosyl transferase family 1" evidence="2">
    <location>
        <begin position="194"/>
        <end position="348"/>
    </location>
</feature>
<dbReference type="AlphaFoldDB" id="A0A1M5TL27"/>
<evidence type="ECO:0000256" key="1">
    <source>
        <dbReference type="ARBA" id="ARBA00022679"/>
    </source>
</evidence>
<dbReference type="STRING" id="1121316.SAMN02745207_01368"/>
<dbReference type="Gene3D" id="3.40.50.2000">
    <property type="entry name" value="Glycogen Phosphorylase B"/>
    <property type="match status" value="2"/>
</dbReference>
<gene>
    <name evidence="3" type="ORF">SAMN02745207_01368</name>
</gene>
<dbReference type="PANTHER" id="PTHR46401:SF2">
    <property type="entry name" value="GLYCOSYLTRANSFERASE WBBK-RELATED"/>
    <property type="match status" value="1"/>
</dbReference>
<dbReference type="InterPro" id="IPR001296">
    <property type="entry name" value="Glyco_trans_1"/>
</dbReference>
<name>A0A1M5TL27_9CLOT</name>
<organism evidence="3 4">
    <name type="scientific">Clostridium grantii DSM 8605</name>
    <dbReference type="NCBI Taxonomy" id="1121316"/>
    <lineage>
        <taxon>Bacteria</taxon>
        <taxon>Bacillati</taxon>
        <taxon>Bacillota</taxon>
        <taxon>Clostridia</taxon>
        <taxon>Eubacteriales</taxon>
        <taxon>Clostridiaceae</taxon>
        <taxon>Clostridium</taxon>
    </lineage>
</organism>
<dbReference type="Pfam" id="PF00534">
    <property type="entry name" value="Glycos_transf_1"/>
    <property type="match status" value="1"/>
</dbReference>
<dbReference type="EMBL" id="FQXM01000006">
    <property type="protein sequence ID" value="SHH51525.1"/>
    <property type="molecule type" value="Genomic_DNA"/>
</dbReference>
<sequence>MRIGLDGRAAYWYRGTGIGTYTYELIYSLLNFSKENEYMLYAPFNYEYNYPVDEKLNINYINNCTNNIFWENVNNPLHPIDSSLDILHTPQNGIGIPLNSKFKNIITLHDIIPRRMPSTVSDCYLNIFNIEINNILNNIDGIITVSNFSKEDIIKEFNYPRDKIFVTHLANEEIYKPLCKEFCKKVLKKKYSIDYDYLLYVGGFSPRKNILGLINSFSTYINKASCNLKLVIVGRKGKSYEIYKKRAEELGIANKVIFTGFIPVEDMPIFYNGCKIFLYPSFYEGFGLPPLEAMSCGAPIIASNVTSIPEILGDSAYYIDPYNIDELSLAIERVMMDVDLREKMIFNGFIKSNEYTWKKTAQSTLAAYTSLIK</sequence>
<dbReference type="RefSeq" id="WP_073337829.1">
    <property type="nucleotide sequence ID" value="NZ_FQXM01000006.1"/>
</dbReference>
<dbReference type="OrthoDB" id="9797829at2"/>
<keyword evidence="4" id="KW-1185">Reference proteome</keyword>
<dbReference type="FunFam" id="3.40.50.2000:FF:000119">
    <property type="entry name" value="Glycosyl transferase group 1"/>
    <property type="match status" value="1"/>
</dbReference>
<accession>A0A1M5TL27</accession>
<evidence type="ECO:0000313" key="4">
    <source>
        <dbReference type="Proteomes" id="UP000184447"/>
    </source>
</evidence>
<dbReference type="GO" id="GO:0009103">
    <property type="term" value="P:lipopolysaccharide biosynthetic process"/>
    <property type="evidence" value="ECO:0007669"/>
    <property type="project" value="TreeGrafter"/>
</dbReference>
<dbReference type="PANTHER" id="PTHR46401">
    <property type="entry name" value="GLYCOSYLTRANSFERASE WBBK-RELATED"/>
    <property type="match status" value="1"/>
</dbReference>
<dbReference type="CDD" id="cd03809">
    <property type="entry name" value="GT4_MtfB-like"/>
    <property type="match status" value="1"/>
</dbReference>
<dbReference type="GO" id="GO:0016757">
    <property type="term" value="F:glycosyltransferase activity"/>
    <property type="evidence" value="ECO:0007669"/>
    <property type="project" value="InterPro"/>
</dbReference>
<proteinExistence type="predicted"/>
<evidence type="ECO:0000259" key="2">
    <source>
        <dbReference type="Pfam" id="PF00534"/>
    </source>
</evidence>
<dbReference type="Proteomes" id="UP000184447">
    <property type="component" value="Unassembled WGS sequence"/>
</dbReference>